<dbReference type="EnsemblMetazoa" id="AAEL007493-RA">
    <property type="protein sequence ID" value="AAEL007493-PA"/>
    <property type="gene ID" value="AAEL007493"/>
</dbReference>
<proteinExistence type="predicted"/>
<dbReference type="AlphaFoldDB" id="A0A1S4FGY1"/>
<name>A0A1S4FGY1_AEDAE</name>
<accession>A0A1S4FGY1</accession>
<organism evidence="1 2">
    <name type="scientific">Aedes aegypti</name>
    <name type="common">Yellowfever mosquito</name>
    <name type="synonym">Culex aegypti</name>
    <dbReference type="NCBI Taxonomy" id="7159"/>
    <lineage>
        <taxon>Eukaryota</taxon>
        <taxon>Metazoa</taxon>
        <taxon>Ecdysozoa</taxon>
        <taxon>Arthropoda</taxon>
        <taxon>Hexapoda</taxon>
        <taxon>Insecta</taxon>
        <taxon>Pterygota</taxon>
        <taxon>Neoptera</taxon>
        <taxon>Endopterygota</taxon>
        <taxon>Diptera</taxon>
        <taxon>Nematocera</taxon>
        <taxon>Culicoidea</taxon>
        <taxon>Culicidae</taxon>
        <taxon>Culicinae</taxon>
        <taxon>Aedini</taxon>
        <taxon>Aedes</taxon>
        <taxon>Stegomyia</taxon>
    </lineage>
</organism>
<reference evidence="1" key="2">
    <citation type="submission" date="2020-05" db="UniProtKB">
        <authorList>
            <consortium name="EnsemblMetazoa"/>
        </authorList>
    </citation>
    <scope>IDENTIFICATION</scope>
    <source>
        <strain evidence="1">LVP_AGWG</strain>
    </source>
</reference>
<dbReference type="Proteomes" id="UP000008820">
    <property type="component" value="Chromosome 1"/>
</dbReference>
<dbReference type="OrthoDB" id="7734047at2759"/>
<sequence>MEIGRKYLWLGGLLQLVVLLSSYQQSALASPDGINFYKDWIRNKNEDEDYAAMLSEEELSEPKLFFYRTPVSPLIDYNLHYSFDKRTFNKYKNMMINKDAPEVLLTEDREEPSKAMSRFSFPRITPKRSPGAILSWAIPAANRVRVIPNSYRPPAINRPAA</sequence>
<gene>
    <name evidence="1" type="primary">5569224</name>
</gene>
<reference evidence="1 2" key="1">
    <citation type="submission" date="2017-06" db="EMBL/GenBank/DDBJ databases">
        <title>Aedes aegypti genome working group (AGWG) sequencing and assembly.</title>
        <authorList>
            <consortium name="Aedes aegypti Genome Working Group (AGWG)"/>
            <person name="Matthews B.J."/>
        </authorList>
    </citation>
    <scope>NUCLEOTIDE SEQUENCE [LARGE SCALE GENOMIC DNA]</scope>
    <source>
        <strain evidence="1 2">LVP_AGWG</strain>
    </source>
</reference>
<dbReference type="VEuPathDB" id="VectorBase:AAEL007493"/>
<dbReference type="InParanoid" id="A0A1S4FGY1"/>
<protein>
    <submittedName>
        <fullName evidence="1">Uncharacterized protein</fullName>
    </submittedName>
</protein>
<evidence type="ECO:0000313" key="2">
    <source>
        <dbReference type="Proteomes" id="UP000008820"/>
    </source>
</evidence>
<evidence type="ECO:0000313" key="1">
    <source>
        <dbReference type="EnsemblMetazoa" id="AAEL007493-PA"/>
    </source>
</evidence>
<keyword evidence="2" id="KW-1185">Reference proteome</keyword>